<evidence type="ECO:0000256" key="5">
    <source>
        <dbReference type="ARBA" id="ARBA00023136"/>
    </source>
</evidence>
<dbReference type="Pfam" id="PF02537">
    <property type="entry name" value="CRCB"/>
    <property type="match status" value="1"/>
</dbReference>
<evidence type="ECO:0000256" key="9">
    <source>
        <dbReference type="ARBA" id="ARBA00049940"/>
    </source>
</evidence>
<dbReference type="AlphaFoldDB" id="A0A7W8ZCD8"/>
<evidence type="ECO:0000313" key="12">
    <source>
        <dbReference type="Proteomes" id="UP000588112"/>
    </source>
</evidence>
<reference evidence="11 12" key="1">
    <citation type="submission" date="2020-08" db="EMBL/GenBank/DDBJ databases">
        <title>Sequencing the genomes of 1000 actinobacteria strains.</title>
        <authorList>
            <person name="Klenk H.-P."/>
        </authorList>
    </citation>
    <scope>NUCLEOTIDE SEQUENCE [LARGE SCALE GENOMIC DNA]</scope>
    <source>
        <strain evidence="11 12">DSM 45790</strain>
    </source>
</reference>
<dbReference type="PANTHER" id="PTHR28259:SF1">
    <property type="entry name" value="FLUORIDE EXPORT PROTEIN 1-RELATED"/>
    <property type="match status" value="1"/>
</dbReference>
<evidence type="ECO:0000256" key="8">
    <source>
        <dbReference type="ARBA" id="ARBA00035585"/>
    </source>
</evidence>
<dbReference type="GO" id="GO:0140114">
    <property type="term" value="P:cellular detoxification of fluoride"/>
    <property type="evidence" value="ECO:0007669"/>
    <property type="project" value="UniProtKB-UniRule"/>
</dbReference>
<keyword evidence="10" id="KW-0406">Ion transport</keyword>
<evidence type="ECO:0000256" key="10">
    <source>
        <dbReference type="HAMAP-Rule" id="MF_00454"/>
    </source>
</evidence>
<dbReference type="EMBL" id="JACHBR010000003">
    <property type="protein sequence ID" value="MBB5631429.1"/>
    <property type="molecule type" value="Genomic_DNA"/>
</dbReference>
<keyword evidence="4 10" id="KW-1133">Transmembrane helix</keyword>
<evidence type="ECO:0000313" key="11">
    <source>
        <dbReference type="EMBL" id="MBB5631429.1"/>
    </source>
</evidence>
<accession>A0A7W8ZCD8</accession>
<feature type="binding site" evidence="10">
    <location>
        <position position="77"/>
    </location>
    <ligand>
        <name>Na(+)</name>
        <dbReference type="ChEBI" id="CHEBI:29101"/>
        <note>structural</note>
    </ligand>
</feature>
<keyword evidence="2 10" id="KW-1003">Cell membrane</keyword>
<keyword evidence="12" id="KW-1185">Reference proteome</keyword>
<evidence type="ECO:0000256" key="7">
    <source>
        <dbReference type="ARBA" id="ARBA00035120"/>
    </source>
</evidence>
<keyword evidence="10" id="KW-0813">Transport</keyword>
<feature type="transmembrane region" description="Helical" evidence="10">
    <location>
        <begin position="40"/>
        <end position="59"/>
    </location>
</feature>
<comment type="function">
    <text evidence="9 10">Fluoride-specific ion channel. Important for reducing fluoride concentration in the cell, thus reducing its toxicity.</text>
</comment>
<keyword evidence="10" id="KW-0479">Metal-binding</keyword>
<feature type="transmembrane region" description="Helical" evidence="10">
    <location>
        <begin position="66"/>
        <end position="87"/>
    </location>
</feature>
<keyword evidence="3 10" id="KW-0812">Transmembrane</keyword>
<evidence type="ECO:0000256" key="1">
    <source>
        <dbReference type="ARBA" id="ARBA00004651"/>
    </source>
</evidence>
<proteinExistence type="inferred from homology"/>
<dbReference type="PANTHER" id="PTHR28259">
    <property type="entry name" value="FLUORIDE EXPORT PROTEIN 1-RELATED"/>
    <property type="match status" value="1"/>
</dbReference>
<evidence type="ECO:0000256" key="6">
    <source>
        <dbReference type="ARBA" id="ARBA00023303"/>
    </source>
</evidence>
<feature type="transmembrane region" description="Helical" evidence="10">
    <location>
        <begin position="99"/>
        <end position="123"/>
    </location>
</feature>
<dbReference type="GO" id="GO:0062054">
    <property type="term" value="F:fluoride channel activity"/>
    <property type="evidence" value="ECO:0007669"/>
    <property type="project" value="UniProtKB-UniRule"/>
</dbReference>
<evidence type="ECO:0000256" key="2">
    <source>
        <dbReference type="ARBA" id="ARBA00022475"/>
    </source>
</evidence>
<feature type="binding site" evidence="10">
    <location>
        <position position="80"/>
    </location>
    <ligand>
        <name>Na(+)</name>
        <dbReference type="ChEBI" id="CHEBI:29101"/>
        <note>structural</note>
    </ligand>
</feature>
<keyword evidence="10" id="KW-0915">Sodium</keyword>
<comment type="activity regulation">
    <text evidence="10">Na(+) is not transported, but it plays an essential structural role and its presence is essential for fluoride channel function.</text>
</comment>
<evidence type="ECO:0000256" key="3">
    <source>
        <dbReference type="ARBA" id="ARBA00022692"/>
    </source>
</evidence>
<comment type="similarity">
    <text evidence="7 10">Belongs to the fluoride channel Fluc/FEX (TC 1.A.43) family.</text>
</comment>
<dbReference type="InterPro" id="IPR003691">
    <property type="entry name" value="FluC"/>
</dbReference>
<keyword evidence="6 10" id="KW-0407">Ion channel</keyword>
<keyword evidence="5 10" id="KW-0472">Membrane</keyword>
<organism evidence="11 12">
    <name type="scientific">Sphaerisporangium krabiense</name>
    <dbReference type="NCBI Taxonomy" id="763782"/>
    <lineage>
        <taxon>Bacteria</taxon>
        <taxon>Bacillati</taxon>
        <taxon>Actinomycetota</taxon>
        <taxon>Actinomycetes</taxon>
        <taxon>Streptosporangiales</taxon>
        <taxon>Streptosporangiaceae</taxon>
        <taxon>Sphaerisporangium</taxon>
    </lineage>
</organism>
<protein>
    <recommendedName>
        <fullName evidence="10">Fluoride-specific ion channel FluC</fullName>
    </recommendedName>
</protein>
<comment type="catalytic activity">
    <reaction evidence="8">
        <text>fluoride(in) = fluoride(out)</text>
        <dbReference type="Rhea" id="RHEA:76159"/>
        <dbReference type="ChEBI" id="CHEBI:17051"/>
    </reaction>
    <physiologicalReaction direction="left-to-right" evidence="8">
        <dbReference type="Rhea" id="RHEA:76160"/>
    </physiologicalReaction>
</comment>
<comment type="caution">
    <text evidence="11">The sequence shown here is derived from an EMBL/GenBank/DDBJ whole genome shotgun (WGS) entry which is preliminary data.</text>
</comment>
<name>A0A7W8ZCD8_9ACTN</name>
<gene>
    <name evidence="10" type="primary">fluC</name>
    <name evidence="10" type="synonym">crcB</name>
    <name evidence="11" type="ORF">BJ981_007215</name>
</gene>
<dbReference type="GO" id="GO:0005886">
    <property type="term" value="C:plasma membrane"/>
    <property type="evidence" value="ECO:0007669"/>
    <property type="project" value="UniProtKB-SubCell"/>
</dbReference>
<dbReference type="Proteomes" id="UP000588112">
    <property type="component" value="Unassembled WGS sequence"/>
</dbReference>
<comment type="subcellular location">
    <subcellularLocation>
        <location evidence="1 10">Cell membrane</location>
        <topology evidence="1 10">Multi-pass membrane protein</topology>
    </subcellularLocation>
</comment>
<dbReference type="GO" id="GO:0046872">
    <property type="term" value="F:metal ion binding"/>
    <property type="evidence" value="ECO:0007669"/>
    <property type="project" value="UniProtKB-KW"/>
</dbReference>
<sequence length="128" mass="12806">MSGALTGPLAVLLVAAGAAIGAPLRYLTDRLVQARHDTVFPWGTFAVNMAGSAVLGFLAALPADQVVMTGAGIGFCGALTTYSTFSYETLRLIEDGARFAAVANVVAGIAAGLGAGAFGFVLARVVTG</sequence>
<dbReference type="HAMAP" id="MF_00454">
    <property type="entry name" value="FluC"/>
    <property type="match status" value="1"/>
</dbReference>
<evidence type="ECO:0000256" key="4">
    <source>
        <dbReference type="ARBA" id="ARBA00022989"/>
    </source>
</evidence>